<keyword evidence="2" id="KW-1185">Reference proteome</keyword>
<gene>
    <name evidence="1" type="ORF">B9Z19DRAFT_1095538</name>
</gene>
<sequence length="53" mass="6231">MVQYFVRVCQGKYRRIWPYIETVAEWGVGRIGVRLLPVCGRKNETSKRMGNQT</sequence>
<evidence type="ECO:0000313" key="2">
    <source>
        <dbReference type="Proteomes" id="UP000244722"/>
    </source>
</evidence>
<reference evidence="1 2" key="1">
    <citation type="submission" date="2017-04" db="EMBL/GenBank/DDBJ databases">
        <title>Draft genome sequence of Tuber borchii Vittad., a whitish edible truffle.</title>
        <authorList>
            <consortium name="DOE Joint Genome Institute"/>
            <person name="Murat C."/>
            <person name="Kuo A."/>
            <person name="Barry K.W."/>
            <person name="Clum A."/>
            <person name="Dockter R.B."/>
            <person name="Fauchery L."/>
            <person name="Iotti M."/>
            <person name="Kohler A."/>
            <person name="Labutti K."/>
            <person name="Lindquist E.A."/>
            <person name="Lipzen A."/>
            <person name="Ohm R.A."/>
            <person name="Wang M."/>
            <person name="Grigoriev I.V."/>
            <person name="Zambonelli A."/>
            <person name="Martin F.M."/>
        </authorList>
    </citation>
    <scope>NUCLEOTIDE SEQUENCE [LARGE SCALE GENOMIC DNA]</scope>
    <source>
        <strain evidence="1 2">Tbo3840</strain>
    </source>
</reference>
<accession>A0A2T6ZCJ9</accession>
<comment type="caution">
    <text evidence="1">The sequence shown here is derived from an EMBL/GenBank/DDBJ whole genome shotgun (WGS) entry which is preliminary data.</text>
</comment>
<organism evidence="1 2">
    <name type="scientific">Tuber borchii</name>
    <name type="common">White truffle</name>
    <dbReference type="NCBI Taxonomy" id="42251"/>
    <lineage>
        <taxon>Eukaryota</taxon>
        <taxon>Fungi</taxon>
        <taxon>Dikarya</taxon>
        <taxon>Ascomycota</taxon>
        <taxon>Pezizomycotina</taxon>
        <taxon>Pezizomycetes</taxon>
        <taxon>Pezizales</taxon>
        <taxon>Tuberaceae</taxon>
        <taxon>Tuber</taxon>
    </lineage>
</organism>
<evidence type="ECO:0000313" key="1">
    <source>
        <dbReference type="EMBL" id="PUU73218.1"/>
    </source>
</evidence>
<name>A0A2T6ZCJ9_TUBBO</name>
<dbReference type="EMBL" id="NESQ01000399">
    <property type="protein sequence ID" value="PUU73218.1"/>
    <property type="molecule type" value="Genomic_DNA"/>
</dbReference>
<dbReference type="AlphaFoldDB" id="A0A2T6ZCJ9"/>
<dbReference type="Proteomes" id="UP000244722">
    <property type="component" value="Unassembled WGS sequence"/>
</dbReference>
<protein>
    <submittedName>
        <fullName evidence="1">Uncharacterized protein</fullName>
    </submittedName>
</protein>
<proteinExistence type="predicted"/>